<dbReference type="InterPro" id="IPR035069">
    <property type="entry name" value="TTHA1013/TTHA0281-like"/>
</dbReference>
<gene>
    <name evidence="1" type="ORF">SAMN05421882_101753</name>
</gene>
<dbReference type="SUPFAM" id="SSF143100">
    <property type="entry name" value="TTHA1013/TTHA0281-like"/>
    <property type="match status" value="1"/>
</dbReference>
<dbReference type="Gene3D" id="3.30.160.250">
    <property type="match status" value="1"/>
</dbReference>
<sequence>MGISRFSPILEGGYVAFNPETSTTTQGETVKEALANLREATELYLEEFPLIVSGRPLLTMLEAPENKLLKQHQTCV</sequence>
<dbReference type="Proteomes" id="UP000183454">
    <property type="component" value="Unassembled WGS sequence"/>
</dbReference>
<dbReference type="EMBL" id="FNNH01000017">
    <property type="protein sequence ID" value="SDW58855.1"/>
    <property type="molecule type" value="Genomic_DNA"/>
</dbReference>
<reference evidence="1 2" key="1">
    <citation type="submission" date="2016-10" db="EMBL/GenBank/DDBJ databases">
        <authorList>
            <person name="de Groot N.N."/>
        </authorList>
    </citation>
    <scope>NUCLEOTIDE SEQUENCE [LARGE SCALE GENOMIC DNA]</scope>
    <source>
        <strain evidence="1 2">Nm110</strain>
    </source>
</reference>
<protein>
    <submittedName>
        <fullName evidence="1">Predicted nuclease of the RNAse H fold, HicB family</fullName>
    </submittedName>
</protein>
<dbReference type="RefSeq" id="WP_074666936.1">
    <property type="nucleotide sequence ID" value="NZ_FNNH01000017.1"/>
</dbReference>
<organism evidence="1 2">
    <name type="scientific">Nitrosomonas communis</name>
    <dbReference type="NCBI Taxonomy" id="44574"/>
    <lineage>
        <taxon>Bacteria</taxon>
        <taxon>Pseudomonadati</taxon>
        <taxon>Pseudomonadota</taxon>
        <taxon>Betaproteobacteria</taxon>
        <taxon>Nitrosomonadales</taxon>
        <taxon>Nitrosomonadaceae</taxon>
        <taxon>Nitrosomonas</taxon>
    </lineage>
</organism>
<name>A0A1H2URZ4_9PROT</name>
<proteinExistence type="predicted"/>
<dbReference type="AlphaFoldDB" id="A0A1H2URZ4"/>
<evidence type="ECO:0000313" key="2">
    <source>
        <dbReference type="Proteomes" id="UP000183454"/>
    </source>
</evidence>
<accession>A0A1H2URZ4</accession>
<evidence type="ECO:0000313" key="1">
    <source>
        <dbReference type="EMBL" id="SDW58855.1"/>
    </source>
</evidence>